<dbReference type="AlphaFoldDB" id="A0A3S0S070"/>
<dbReference type="InterPro" id="IPR029063">
    <property type="entry name" value="SAM-dependent_MTases_sf"/>
</dbReference>
<comment type="similarity">
    <text evidence="1">Belongs to the N(4)/N(6)-methyltransferase family.</text>
</comment>
<dbReference type="Proteomes" id="UP000278983">
    <property type="component" value="Unassembled WGS sequence"/>
</dbReference>
<evidence type="ECO:0000256" key="6">
    <source>
        <dbReference type="ARBA" id="ARBA00047942"/>
    </source>
</evidence>
<dbReference type="SUPFAM" id="SSF53335">
    <property type="entry name" value="S-adenosyl-L-methionine-dependent methyltransferases"/>
    <property type="match status" value="1"/>
</dbReference>
<evidence type="ECO:0000256" key="4">
    <source>
        <dbReference type="ARBA" id="ARBA00022679"/>
    </source>
</evidence>
<gene>
    <name evidence="8" type="ORF">EHV08_08070</name>
</gene>
<keyword evidence="5" id="KW-0949">S-adenosyl-L-methionine</keyword>
<feature type="domain" description="DNA methylase N-4/N-6" evidence="7">
    <location>
        <begin position="62"/>
        <end position="351"/>
    </location>
</feature>
<keyword evidence="4 8" id="KW-0808">Transferase</keyword>
<dbReference type="PRINTS" id="PR00506">
    <property type="entry name" value="D21N6MTFRASE"/>
</dbReference>
<sequence length="409" mass="46657">MAVGVTSNTCSTVSSISLVPQDKIRFRCTTDYSGDFIKRLYHADNLDVLNCLIKDERVCGKIDLIYIDPPYNTGGAFETREQKHAYNDNFTTEGYTKFMEVRLGLMHKLLSPSGSIYVHLDSNMVFHIKILMDSIFGEKNFRGMITRKKCKSKNFTRTTYGNISDYILFYTKSDSAKWNRPYEQWDDEKILKEYPFIEEGTGRRYKRVPCHAPGTRNGATGGSWRGMMPPEGKHWQYTPDKLDEMDAKGEIYWSSNGNPRRKVYLDQSKGIAVQDIWLDFLDVNNQNTHLTGYPTEKNIDMLKRIINSSSNPGDIVLDCFAGSGTTLVAAEELGRQWIGVDIGEEAIKIIQNRFVNGTKPLGDYVSQRKNKKDIISQSLFDGLDSDNGDSTLDNNITKCNIQYQMFEEL</sequence>
<dbReference type="GO" id="GO:0005737">
    <property type="term" value="C:cytoplasm"/>
    <property type="evidence" value="ECO:0007669"/>
    <property type="project" value="TreeGrafter"/>
</dbReference>
<dbReference type="PANTHER" id="PTHR13370:SF24">
    <property type="entry name" value="TYPE III RESTRICTION-MODIFICATION ENZYME STYLTI MOD SUBUNIT"/>
    <property type="match status" value="1"/>
</dbReference>
<dbReference type="EMBL" id="RYYU01000001">
    <property type="protein sequence ID" value="RUL59717.1"/>
    <property type="molecule type" value="Genomic_DNA"/>
</dbReference>
<dbReference type="InterPro" id="IPR002295">
    <property type="entry name" value="N4/N6-MTase_EcoPI_Mod-like"/>
</dbReference>
<dbReference type="PANTHER" id="PTHR13370">
    <property type="entry name" value="RNA METHYLASE-RELATED"/>
    <property type="match status" value="1"/>
</dbReference>
<evidence type="ECO:0000313" key="8">
    <source>
        <dbReference type="EMBL" id="RUL59717.1"/>
    </source>
</evidence>
<evidence type="ECO:0000256" key="1">
    <source>
        <dbReference type="ARBA" id="ARBA00006594"/>
    </source>
</evidence>
<dbReference type="InterPro" id="IPR002941">
    <property type="entry name" value="DNA_methylase_N4/N6"/>
</dbReference>
<evidence type="ECO:0000256" key="5">
    <source>
        <dbReference type="ARBA" id="ARBA00022691"/>
    </source>
</evidence>
<dbReference type="RefSeq" id="WP_126678823.1">
    <property type="nucleotide sequence ID" value="NZ_RYYU01000001.1"/>
</dbReference>
<comment type="catalytic activity">
    <reaction evidence="6">
        <text>a 2'-deoxyadenosine in DNA + S-adenosyl-L-methionine = an N(6)-methyl-2'-deoxyadenosine in DNA + S-adenosyl-L-homocysteine + H(+)</text>
        <dbReference type="Rhea" id="RHEA:15197"/>
        <dbReference type="Rhea" id="RHEA-COMP:12418"/>
        <dbReference type="Rhea" id="RHEA-COMP:12419"/>
        <dbReference type="ChEBI" id="CHEBI:15378"/>
        <dbReference type="ChEBI" id="CHEBI:57856"/>
        <dbReference type="ChEBI" id="CHEBI:59789"/>
        <dbReference type="ChEBI" id="CHEBI:90615"/>
        <dbReference type="ChEBI" id="CHEBI:90616"/>
        <dbReference type="EC" id="2.1.1.72"/>
    </reaction>
</comment>
<dbReference type="InterPro" id="IPR002052">
    <property type="entry name" value="DNA_methylase_N6_adenine_CS"/>
</dbReference>
<protein>
    <recommendedName>
        <fullName evidence="2">site-specific DNA-methyltransferase (adenine-specific)</fullName>
        <ecNumber evidence="2">2.1.1.72</ecNumber>
    </recommendedName>
</protein>
<dbReference type="OrthoDB" id="9800801at2"/>
<comment type="caution">
    <text evidence="8">The sequence shown here is derived from an EMBL/GenBank/DDBJ whole genome shotgun (WGS) entry which is preliminary data.</text>
</comment>
<evidence type="ECO:0000259" key="7">
    <source>
        <dbReference type="Pfam" id="PF01555"/>
    </source>
</evidence>
<name>A0A3S0S070_9BACT</name>
<dbReference type="PROSITE" id="PS00092">
    <property type="entry name" value="N6_MTASE"/>
    <property type="match status" value="1"/>
</dbReference>
<evidence type="ECO:0000256" key="2">
    <source>
        <dbReference type="ARBA" id="ARBA00011900"/>
    </source>
</evidence>
<keyword evidence="3 8" id="KW-0489">Methyltransferase</keyword>
<evidence type="ECO:0000313" key="9">
    <source>
        <dbReference type="Proteomes" id="UP000278983"/>
    </source>
</evidence>
<proteinExistence type="inferred from homology"/>
<organism evidence="8 9">
    <name type="scientific">Prevotella koreensis</name>
    <dbReference type="NCBI Taxonomy" id="2490854"/>
    <lineage>
        <taxon>Bacteria</taxon>
        <taxon>Pseudomonadati</taxon>
        <taxon>Bacteroidota</taxon>
        <taxon>Bacteroidia</taxon>
        <taxon>Bacteroidales</taxon>
        <taxon>Prevotellaceae</taxon>
        <taxon>Prevotella</taxon>
    </lineage>
</organism>
<dbReference type="GO" id="GO:0003677">
    <property type="term" value="F:DNA binding"/>
    <property type="evidence" value="ECO:0007669"/>
    <property type="project" value="InterPro"/>
</dbReference>
<reference evidence="8 9" key="1">
    <citation type="submission" date="2018-12" db="EMBL/GenBank/DDBJ databases">
        <title>Genome sequencing of Prevotella sp. KCOM 3155 (= JS262).</title>
        <authorList>
            <person name="Kook J.-K."/>
            <person name="Park S.-N."/>
            <person name="Lim Y.K."/>
        </authorList>
    </citation>
    <scope>NUCLEOTIDE SEQUENCE [LARGE SCALE GENOMIC DNA]</scope>
    <source>
        <strain evidence="8 9">KCOM 3155</strain>
    </source>
</reference>
<dbReference type="Pfam" id="PF01555">
    <property type="entry name" value="N6_N4_Mtase"/>
    <property type="match status" value="1"/>
</dbReference>
<dbReference type="GO" id="GO:0032259">
    <property type="term" value="P:methylation"/>
    <property type="evidence" value="ECO:0007669"/>
    <property type="project" value="UniProtKB-KW"/>
</dbReference>
<dbReference type="GO" id="GO:0009007">
    <property type="term" value="F:site-specific DNA-methyltransferase (adenine-specific) activity"/>
    <property type="evidence" value="ECO:0007669"/>
    <property type="project" value="UniProtKB-EC"/>
</dbReference>
<dbReference type="Gene3D" id="3.40.50.150">
    <property type="entry name" value="Vaccinia Virus protein VP39"/>
    <property type="match status" value="1"/>
</dbReference>
<keyword evidence="9" id="KW-1185">Reference proteome</keyword>
<dbReference type="EC" id="2.1.1.72" evidence="2"/>
<accession>A0A3S0S070</accession>
<evidence type="ECO:0000256" key="3">
    <source>
        <dbReference type="ARBA" id="ARBA00022603"/>
    </source>
</evidence>
<dbReference type="GO" id="GO:0008170">
    <property type="term" value="F:N-methyltransferase activity"/>
    <property type="evidence" value="ECO:0007669"/>
    <property type="project" value="InterPro"/>
</dbReference>